<dbReference type="PROSITE" id="PS50977">
    <property type="entry name" value="HTH_TETR_2"/>
    <property type="match status" value="1"/>
</dbReference>
<gene>
    <name evidence="6" type="ORF">Q4481_05575</name>
</gene>
<keyword evidence="3" id="KW-0804">Transcription</keyword>
<dbReference type="Gene3D" id="1.10.357.10">
    <property type="entry name" value="Tetracycline Repressor, domain 2"/>
    <property type="match status" value="1"/>
</dbReference>
<keyword evidence="1" id="KW-0805">Transcription regulation</keyword>
<evidence type="ECO:0000313" key="6">
    <source>
        <dbReference type="EMBL" id="MDO6963418.1"/>
    </source>
</evidence>
<evidence type="ECO:0000256" key="4">
    <source>
        <dbReference type="PROSITE-ProRule" id="PRU00335"/>
    </source>
</evidence>
<dbReference type="RefSeq" id="WP_304375325.1">
    <property type="nucleotide sequence ID" value="NZ_JAUOZU010000005.1"/>
</dbReference>
<sequence length="206" mass="23231">MDQGAEKSRKSPTQSRAQETVSTIFEATAQLLERSGDGDITTNHVAERAGFSIGTLYRYFSSKASLFNAMAIHEMERQERDILAALAESKADRVDEIVRILVRHALKPFAGRLKVRRRLLRHMAGNSTVPRRFDQMIERLTDALHAKILAQATDYIAEPGPEARFIMFRAAIGAIRAAVMFRDDMLGRSSFEDELVAMIAAFYRRP</sequence>
<feature type="domain" description="HTH tetR-type" evidence="5">
    <location>
        <begin position="18"/>
        <end position="78"/>
    </location>
</feature>
<comment type="caution">
    <text evidence="6">The sequence shown here is derived from an EMBL/GenBank/DDBJ whole genome shotgun (WGS) entry which is preliminary data.</text>
</comment>
<protein>
    <submittedName>
        <fullName evidence="6">TetR/AcrR family transcriptional regulator</fullName>
    </submittedName>
</protein>
<dbReference type="InterPro" id="IPR050109">
    <property type="entry name" value="HTH-type_TetR-like_transc_reg"/>
</dbReference>
<proteinExistence type="predicted"/>
<dbReference type="Pfam" id="PF00440">
    <property type="entry name" value="TetR_N"/>
    <property type="match status" value="1"/>
</dbReference>
<keyword evidence="2 4" id="KW-0238">DNA-binding</keyword>
<dbReference type="EMBL" id="JAUOZU010000005">
    <property type="protein sequence ID" value="MDO6963418.1"/>
    <property type="molecule type" value="Genomic_DNA"/>
</dbReference>
<evidence type="ECO:0000313" key="7">
    <source>
        <dbReference type="Proteomes" id="UP001174932"/>
    </source>
</evidence>
<dbReference type="InterPro" id="IPR001647">
    <property type="entry name" value="HTH_TetR"/>
</dbReference>
<evidence type="ECO:0000259" key="5">
    <source>
        <dbReference type="PROSITE" id="PS50977"/>
    </source>
</evidence>
<accession>A0ABT8YI99</accession>
<dbReference type="PANTHER" id="PTHR30055">
    <property type="entry name" value="HTH-TYPE TRANSCRIPTIONAL REGULATOR RUTR"/>
    <property type="match status" value="1"/>
</dbReference>
<evidence type="ECO:0000256" key="3">
    <source>
        <dbReference type="ARBA" id="ARBA00023163"/>
    </source>
</evidence>
<reference evidence="6" key="2">
    <citation type="submission" date="2023-07" db="EMBL/GenBank/DDBJ databases">
        <authorList>
            <person name="Shen H."/>
        </authorList>
    </citation>
    <scope>NUCLEOTIDE SEQUENCE</scope>
    <source>
        <strain evidence="6">TNR-22</strain>
    </source>
</reference>
<organism evidence="6 7">
    <name type="scientific">Rhizobium alvei</name>
    <dbReference type="NCBI Taxonomy" id="1132659"/>
    <lineage>
        <taxon>Bacteria</taxon>
        <taxon>Pseudomonadati</taxon>
        <taxon>Pseudomonadota</taxon>
        <taxon>Alphaproteobacteria</taxon>
        <taxon>Hyphomicrobiales</taxon>
        <taxon>Rhizobiaceae</taxon>
        <taxon>Rhizobium/Agrobacterium group</taxon>
        <taxon>Rhizobium</taxon>
    </lineage>
</organism>
<dbReference type="SUPFAM" id="SSF46689">
    <property type="entry name" value="Homeodomain-like"/>
    <property type="match status" value="1"/>
</dbReference>
<reference evidence="6" key="1">
    <citation type="journal article" date="2015" name="Int. J. Syst. Evol. Microbiol.">
        <title>Rhizobium alvei sp. nov., isolated from a freshwater river.</title>
        <authorList>
            <person name="Sheu S.Y."/>
            <person name="Huang H.W."/>
            <person name="Young C.C."/>
            <person name="Chen W.M."/>
        </authorList>
    </citation>
    <scope>NUCLEOTIDE SEQUENCE</scope>
    <source>
        <strain evidence="6">TNR-22</strain>
    </source>
</reference>
<dbReference type="InterPro" id="IPR009057">
    <property type="entry name" value="Homeodomain-like_sf"/>
</dbReference>
<dbReference type="PRINTS" id="PR00455">
    <property type="entry name" value="HTHTETR"/>
</dbReference>
<evidence type="ECO:0000256" key="1">
    <source>
        <dbReference type="ARBA" id="ARBA00023015"/>
    </source>
</evidence>
<feature type="DNA-binding region" description="H-T-H motif" evidence="4">
    <location>
        <begin position="41"/>
        <end position="60"/>
    </location>
</feature>
<name>A0ABT8YI99_9HYPH</name>
<keyword evidence="7" id="KW-1185">Reference proteome</keyword>
<dbReference type="PANTHER" id="PTHR30055:SF234">
    <property type="entry name" value="HTH-TYPE TRANSCRIPTIONAL REGULATOR BETI"/>
    <property type="match status" value="1"/>
</dbReference>
<dbReference type="Proteomes" id="UP001174932">
    <property type="component" value="Unassembled WGS sequence"/>
</dbReference>
<evidence type="ECO:0000256" key="2">
    <source>
        <dbReference type="ARBA" id="ARBA00023125"/>
    </source>
</evidence>